<gene>
    <name evidence="1" type="ORF">I4F81_005479</name>
</gene>
<organism evidence="1 2">
    <name type="scientific">Pyropia yezoensis</name>
    <name type="common">Susabi-nori</name>
    <name type="synonym">Porphyra yezoensis</name>
    <dbReference type="NCBI Taxonomy" id="2788"/>
    <lineage>
        <taxon>Eukaryota</taxon>
        <taxon>Rhodophyta</taxon>
        <taxon>Bangiophyceae</taxon>
        <taxon>Bangiales</taxon>
        <taxon>Bangiaceae</taxon>
        <taxon>Pyropia</taxon>
    </lineage>
</organism>
<name>A0ACC3BYD5_PYRYE</name>
<sequence length="350" mass="35160">MAAEAAAAAATPVLLSPPGPTVTMRAPGGVTGAPALTGVTNLASLNYQSMTAHPAVKAACRGTLTELGCGSCGPRGFYGTATPHLLAEAALARYAGAPEAILYSFGGATASSAVPAFCKRGDVCVADDGVGPDLVRGMLLSRATIVWYPHNDMAALGAALTAITDGDRQGGGGATTQRRFIVTEAVSSTHGDVAPLATIVALRRAHRFRLILDESHSLGVLGAAGGGLLAATGVANADVDVRVADLGAAFGTVGGMCVGSEPAVVDHQRLSGAGYCFSAAQPPFLATAIVAVADVLVAEGEARTARLRRNVAALRGRLVGLGLPPDWVVEGGTDGTCGEGLKIWHGHDYS</sequence>
<protein>
    <submittedName>
        <fullName evidence="1">Uncharacterized protein</fullName>
    </submittedName>
</protein>
<reference evidence="1" key="1">
    <citation type="submission" date="2019-11" db="EMBL/GenBank/DDBJ databases">
        <title>Nori genome reveals adaptations in red seaweeds to the harsh intertidal environment.</title>
        <authorList>
            <person name="Wang D."/>
            <person name="Mao Y."/>
        </authorList>
    </citation>
    <scope>NUCLEOTIDE SEQUENCE</scope>
    <source>
        <tissue evidence="1">Gametophyte</tissue>
    </source>
</reference>
<proteinExistence type="predicted"/>
<comment type="caution">
    <text evidence="1">The sequence shown here is derived from an EMBL/GenBank/DDBJ whole genome shotgun (WGS) entry which is preliminary data.</text>
</comment>
<dbReference type="Proteomes" id="UP000798662">
    <property type="component" value="Chromosome 2"/>
</dbReference>
<evidence type="ECO:0000313" key="2">
    <source>
        <dbReference type="Proteomes" id="UP000798662"/>
    </source>
</evidence>
<dbReference type="EMBL" id="CM020619">
    <property type="protein sequence ID" value="KAK1862912.1"/>
    <property type="molecule type" value="Genomic_DNA"/>
</dbReference>
<keyword evidence="2" id="KW-1185">Reference proteome</keyword>
<accession>A0ACC3BYD5</accession>
<evidence type="ECO:0000313" key="1">
    <source>
        <dbReference type="EMBL" id="KAK1862912.1"/>
    </source>
</evidence>